<dbReference type="CDD" id="cd13598">
    <property type="entry name" value="PBP2_lipoprotein_IlpA_like"/>
    <property type="match status" value="1"/>
</dbReference>
<evidence type="ECO:0000256" key="6">
    <source>
        <dbReference type="PIRNR" id="PIRNR002854"/>
    </source>
</evidence>
<dbReference type="PANTHER" id="PTHR30429">
    <property type="entry name" value="D-METHIONINE-BINDING LIPOPROTEIN METQ"/>
    <property type="match status" value="1"/>
</dbReference>
<dbReference type="EMBL" id="HE663493">
    <property type="protein sequence ID" value="CCG08845.1"/>
    <property type="molecule type" value="Genomic_DNA"/>
</dbReference>
<dbReference type="NCBIfam" id="TIGR00363">
    <property type="entry name" value="MetQ/NlpA family lipoprotein"/>
    <property type="match status" value="1"/>
</dbReference>
<dbReference type="Pfam" id="PF03180">
    <property type="entry name" value="Lipoprotein_9"/>
    <property type="match status" value="1"/>
</dbReference>
<evidence type="ECO:0000313" key="9">
    <source>
        <dbReference type="Proteomes" id="UP000033220"/>
    </source>
</evidence>
<keyword evidence="9" id="KW-1185">Reference proteome</keyword>
<feature type="signal peptide" evidence="7">
    <location>
        <begin position="1"/>
        <end position="46"/>
    </location>
</feature>
<dbReference type="PATRIC" id="fig|1150469.3.peg.2494"/>
<dbReference type="SUPFAM" id="SSF53850">
    <property type="entry name" value="Periplasmic binding protein-like II"/>
    <property type="match status" value="1"/>
</dbReference>
<dbReference type="Proteomes" id="UP000033220">
    <property type="component" value="Chromosome DSM 122"/>
</dbReference>
<sequence>MLWCPWSRSPRGVLRGVPSRRSFMRFLKTLASALVAVSALATPVLAETIKVGVTAGEHEQVMEQVKAVAKTKGLDIQIVTFSDYVLPNQALNDGDLNANSFQHEPYLRNQIKDRGYDLTVVGKNFVTPMGIYSQKVKSLESLPDGARFGLPNDPTNGGRALLLLQSKGLVTLKEGTGLTPGVLDVVANPKKLKFVEIDAAQLPRSLPDVDAAAINTNYALEAGLNPTRDAIAIESKESPYANIIVTRTKDKDAPWVKLLVESYNSDPIRQYILDQFKGAVIPVF</sequence>
<dbReference type="AlphaFoldDB" id="H6SLI0"/>
<evidence type="ECO:0000256" key="2">
    <source>
        <dbReference type="ARBA" id="ARBA00022729"/>
    </source>
</evidence>
<feature type="chain" id="PRO_5003606484" description="Lipoprotein" evidence="7">
    <location>
        <begin position="47"/>
        <end position="284"/>
    </location>
</feature>
<keyword evidence="4" id="KW-0564">Palmitate</keyword>
<dbReference type="PANTHER" id="PTHR30429:SF1">
    <property type="entry name" value="D-METHIONINE-BINDING LIPOPROTEIN METQ-RELATED"/>
    <property type="match status" value="1"/>
</dbReference>
<keyword evidence="2 7" id="KW-0732">Signal</keyword>
<dbReference type="STRING" id="1150469.RSPPHO_02219"/>
<dbReference type="InterPro" id="IPR004872">
    <property type="entry name" value="Lipoprotein_NlpA"/>
</dbReference>
<dbReference type="GO" id="GO:0016020">
    <property type="term" value="C:membrane"/>
    <property type="evidence" value="ECO:0007669"/>
    <property type="project" value="UniProtKB-SubCell"/>
</dbReference>
<evidence type="ECO:0000256" key="1">
    <source>
        <dbReference type="ARBA" id="ARBA00004635"/>
    </source>
</evidence>
<dbReference type="PIRSF" id="PIRSF002854">
    <property type="entry name" value="MetQ"/>
    <property type="match status" value="1"/>
</dbReference>
<evidence type="ECO:0000256" key="3">
    <source>
        <dbReference type="ARBA" id="ARBA00023136"/>
    </source>
</evidence>
<dbReference type="eggNOG" id="COG1464">
    <property type="taxonomic scope" value="Bacteria"/>
</dbReference>
<name>H6SLI0_PARPM</name>
<gene>
    <name evidence="8" type="ORF">RSPPHO_02219</name>
</gene>
<organism evidence="8 9">
    <name type="scientific">Pararhodospirillum photometricum DSM 122</name>
    <dbReference type="NCBI Taxonomy" id="1150469"/>
    <lineage>
        <taxon>Bacteria</taxon>
        <taxon>Pseudomonadati</taxon>
        <taxon>Pseudomonadota</taxon>
        <taxon>Alphaproteobacteria</taxon>
        <taxon>Rhodospirillales</taxon>
        <taxon>Rhodospirillaceae</taxon>
        <taxon>Pararhodospirillum</taxon>
    </lineage>
</organism>
<reference evidence="8 9" key="1">
    <citation type="submission" date="2012-02" db="EMBL/GenBank/DDBJ databases">
        <title>Shotgun genome sequence of Phaeospirillum photometricum DSM 122.</title>
        <authorList>
            <person name="Duquesne K."/>
            <person name="Sturgis J."/>
        </authorList>
    </citation>
    <scope>NUCLEOTIDE SEQUENCE [LARGE SCALE GENOMIC DNA]</scope>
    <source>
        <strain evidence="9">DSM122</strain>
    </source>
</reference>
<accession>H6SLI0</accession>
<keyword evidence="3" id="KW-0472">Membrane</keyword>
<dbReference type="HOGENOM" id="CLU_067080_0_0_5"/>
<evidence type="ECO:0000313" key="8">
    <source>
        <dbReference type="EMBL" id="CCG08845.1"/>
    </source>
</evidence>
<comment type="similarity">
    <text evidence="6">Belongs to the nlpA lipoprotein family.</text>
</comment>
<evidence type="ECO:0000256" key="7">
    <source>
        <dbReference type="SAM" id="SignalP"/>
    </source>
</evidence>
<protein>
    <recommendedName>
        <fullName evidence="6">Lipoprotein</fullName>
    </recommendedName>
</protein>
<comment type="subcellular location">
    <subcellularLocation>
        <location evidence="1">Membrane</location>
        <topology evidence="1">Lipid-anchor</topology>
    </subcellularLocation>
</comment>
<proteinExistence type="inferred from homology"/>
<dbReference type="KEGG" id="rpm:RSPPHO_02219"/>
<evidence type="ECO:0000256" key="5">
    <source>
        <dbReference type="ARBA" id="ARBA00023288"/>
    </source>
</evidence>
<evidence type="ECO:0000256" key="4">
    <source>
        <dbReference type="ARBA" id="ARBA00023139"/>
    </source>
</evidence>
<keyword evidence="5 6" id="KW-0449">Lipoprotein</keyword>
<dbReference type="Gene3D" id="3.40.190.10">
    <property type="entry name" value="Periplasmic binding protein-like II"/>
    <property type="match status" value="2"/>
</dbReference>